<name>T0ZRD0_9ZZZZ</name>
<dbReference type="SMART" id="SM01384">
    <property type="entry name" value="Ribosomal_L15e"/>
    <property type="match status" value="1"/>
</dbReference>
<accession>T0ZRD0</accession>
<comment type="caution">
    <text evidence="5">The sequence shown here is derived from an EMBL/GenBank/DDBJ whole genome shotgun (WGS) entry which is preliminary data.</text>
</comment>
<proteinExistence type="inferred from homology"/>
<dbReference type="Pfam" id="PF00827">
    <property type="entry name" value="Ribosomal_L15e"/>
    <property type="match status" value="1"/>
</dbReference>
<evidence type="ECO:0000256" key="1">
    <source>
        <dbReference type="ARBA" id="ARBA00006857"/>
    </source>
</evidence>
<keyword evidence="2 5" id="KW-0689">Ribosomal protein</keyword>
<protein>
    <submittedName>
        <fullName evidence="5">Ribosomal protein L15e</fullName>
    </submittedName>
</protein>
<dbReference type="Gene3D" id="3.40.1120.10">
    <property type="entry name" value="Ribosomal protein l15e"/>
    <property type="match status" value="1"/>
</dbReference>
<dbReference type="GO" id="GO:0003735">
    <property type="term" value="F:structural constituent of ribosome"/>
    <property type="evidence" value="ECO:0007669"/>
    <property type="project" value="InterPro"/>
</dbReference>
<reference evidence="5" key="2">
    <citation type="journal article" date="2014" name="ISME J.">
        <title>Microbial stratification in low pH oxic and suboxic macroscopic growths along an acid mine drainage.</title>
        <authorList>
            <person name="Mendez-Garcia C."/>
            <person name="Mesa V."/>
            <person name="Sprenger R.R."/>
            <person name="Richter M."/>
            <person name="Diez M.S."/>
            <person name="Solano J."/>
            <person name="Bargiela R."/>
            <person name="Golyshina O.V."/>
            <person name="Manteca A."/>
            <person name="Ramos J.L."/>
            <person name="Gallego J.R."/>
            <person name="Llorente I."/>
            <person name="Martins Dos Santos V.A."/>
            <person name="Jensen O.N."/>
            <person name="Pelaez A.I."/>
            <person name="Sanchez J."/>
            <person name="Ferrer M."/>
        </authorList>
    </citation>
    <scope>NUCLEOTIDE SEQUENCE</scope>
</reference>
<gene>
    <name evidence="5" type="ORF">B2A_08523</name>
</gene>
<dbReference type="EMBL" id="AUZZ01006145">
    <property type="protein sequence ID" value="EQD47198.1"/>
    <property type="molecule type" value="Genomic_DNA"/>
</dbReference>
<sequence>MHMGAYKNIRETLIAEYKARDDLYKKKMAEWSGDRTVARIEKPSNIPRARELGYKAKEGVLMARVKVVKGKRKRPKADGGRKPSKSGRFYARMKSLQSIAEERAARRFPNCEVVNSYSVGQSGTHSFYEVILADRQSASLKKDSYYKNITSKRGRAFRGITSSGRKHKQK</sequence>
<dbReference type="InterPro" id="IPR000439">
    <property type="entry name" value="Ribosomal_eL15"/>
</dbReference>
<evidence type="ECO:0000256" key="3">
    <source>
        <dbReference type="ARBA" id="ARBA00023274"/>
    </source>
</evidence>
<dbReference type="AlphaFoldDB" id="T0ZRD0"/>
<evidence type="ECO:0000256" key="2">
    <source>
        <dbReference type="ARBA" id="ARBA00022980"/>
    </source>
</evidence>
<reference evidence="5" key="1">
    <citation type="submission" date="2013-08" db="EMBL/GenBank/DDBJ databases">
        <authorList>
            <person name="Mendez C."/>
            <person name="Richter M."/>
            <person name="Ferrer M."/>
            <person name="Sanchez J."/>
        </authorList>
    </citation>
    <scope>NUCLEOTIDE SEQUENCE</scope>
</reference>
<feature type="region of interest" description="Disordered" evidence="4">
    <location>
        <begin position="68"/>
        <end position="87"/>
    </location>
</feature>
<dbReference type="InterPro" id="IPR024794">
    <property type="entry name" value="Rbsml_eL15_core_dom_sf"/>
</dbReference>
<evidence type="ECO:0000313" key="5">
    <source>
        <dbReference type="EMBL" id="EQD47198.1"/>
    </source>
</evidence>
<dbReference type="GO" id="GO:0022625">
    <property type="term" value="C:cytosolic large ribosomal subunit"/>
    <property type="evidence" value="ECO:0007669"/>
    <property type="project" value="TreeGrafter"/>
</dbReference>
<organism evidence="5">
    <name type="scientific">mine drainage metagenome</name>
    <dbReference type="NCBI Taxonomy" id="410659"/>
    <lineage>
        <taxon>unclassified sequences</taxon>
        <taxon>metagenomes</taxon>
        <taxon>ecological metagenomes</taxon>
    </lineage>
</organism>
<dbReference type="SUPFAM" id="SSF54189">
    <property type="entry name" value="Ribosomal proteins S24e, L23 and L15e"/>
    <property type="match status" value="1"/>
</dbReference>
<dbReference type="PANTHER" id="PTHR11847">
    <property type="entry name" value="RIBOSOMAL PROTEIN L15"/>
    <property type="match status" value="1"/>
</dbReference>
<dbReference type="PANTHER" id="PTHR11847:SF4">
    <property type="entry name" value="LARGE RIBOSOMAL SUBUNIT PROTEIN EL15"/>
    <property type="match status" value="1"/>
</dbReference>
<comment type="similarity">
    <text evidence="1">Belongs to the eukaryotic ribosomal protein eL15 family.</text>
</comment>
<dbReference type="InterPro" id="IPR012678">
    <property type="entry name" value="Ribosomal_uL23/eL15/eS24_sf"/>
</dbReference>
<dbReference type="GO" id="GO:0002181">
    <property type="term" value="P:cytoplasmic translation"/>
    <property type="evidence" value="ECO:0007669"/>
    <property type="project" value="TreeGrafter"/>
</dbReference>
<dbReference type="GO" id="GO:0003723">
    <property type="term" value="F:RNA binding"/>
    <property type="evidence" value="ECO:0007669"/>
    <property type="project" value="TreeGrafter"/>
</dbReference>
<keyword evidence="3" id="KW-0687">Ribonucleoprotein</keyword>
<evidence type="ECO:0000256" key="4">
    <source>
        <dbReference type="SAM" id="MobiDB-lite"/>
    </source>
</evidence>